<feature type="transmembrane region" description="Helical" evidence="1">
    <location>
        <begin position="6"/>
        <end position="22"/>
    </location>
</feature>
<evidence type="ECO:0000313" key="3">
    <source>
        <dbReference type="Proteomes" id="UP000005283"/>
    </source>
</evidence>
<name>D1W2I0_9BACT</name>
<dbReference type="AlphaFoldDB" id="D1W2I0"/>
<accession>D1W2I0</accession>
<sequence length="40" mass="4486">MKPNAFTIVVGWITPKFLFVMLRSEINKSSKPLLSGGIKH</sequence>
<dbReference type="Proteomes" id="UP000005283">
    <property type="component" value="Unassembled WGS sequence"/>
</dbReference>
<keyword evidence="1" id="KW-1133">Transmembrane helix</keyword>
<organism evidence="2 3">
    <name type="scientific">Hoylesella buccalis ATCC 35310</name>
    <dbReference type="NCBI Taxonomy" id="679190"/>
    <lineage>
        <taxon>Bacteria</taxon>
        <taxon>Pseudomonadati</taxon>
        <taxon>Bacteroidota</taxon>
        <taxon>Bacteroidia</taxon>
        <taxon>Bacteroidales</taxon>
        <taxon>Prevotellaceae</taxon>
        <taxon>Hoylesella</taxon>
    </lineage>
</organism>
<keyword evidence="3" id="KW-1185">Reference proteome</keyword>
<evidence type="ECO:0000256" key="1">
    <source>
        <dbReference type="SAM" id="Phobius"/>
    </source>
</evidence>
<dbReference type="EMBL" id="ADEG01000004">
    <property type="protein sequence ID" value="EFA93257.1"/>
    <property type="molecule type" value="Genomic_DNA"/>
</dbReference>
<comment type="caution">
    <text evidence="2">The sequence shown here is derived from an EMBL/GenBank/DDBJ whole genome shotgun (WGS) entry which is preliminary data.</text>
</comment>
<reference evidence="2 3" key="1">
    <citation type="submission" date="2009-12" db="EMBL/GenBank/DDBJ databases">
        <title>Genome Sequence of Prevotella buccalis ATCC 35310.</title>
        <authorList>
            <person name="Durkin A.S."/>
            <person name="Madupu R."/>
            <person name="Torralba M."/>
            <person name="Methe B."/>
            <person name="Sutton G."/>
            <person name="Strausberg R.L."/>
            <person name="Nelson K.E."/>
        </authorList>
    </citation>
    <scope>NUCLEOTIDE SEQUENCE [LARGE SCALE GENOMIC DNA]</scope>
    <source>
        <strain evidence="2 3">ATCC 35310</strain>
    </source>
</reference>
<keyword evidence="1" id="KW-0812">Transmembrane</keyword>
<gene>
    <name evidence="2" type="ORF">HMPREF0650_1799</name>
</gene>
<keyword evidence="1" id="KW-0472">Membrane</keyword>
<dbReference type="STRING" id="679190.HMPREF0650_1799"/>
<protein>
    <submittedName>
        <fullName evidence="2">Uncharacterized protein</fullName>
    </submittedName>
</protein>
<evidence type="ECO:0000313" key="2">
    <source>
        <dbReference type="EMBL" id="EFA93257.1"/>
    </source>
</evidence>
<proteinExistence type="predicted"/>